<dbReference type="AlphaFoldDB" id="A0A8B9MEF1"/>
<protein>
    <recommendedName>
        <fullName evidence="4">Secreted protein</fullName>
    </recommendedName>
</protein>
<dbReference type="Ensembl" id="ENSANIT00000006857.1">
    <property type="protein sequence ID" value="ENSANIP00000006635.1"/>
    <property type="gene ID" value="ENSANIG00000004487.1"/>
</dbReference>
<dbReference type="Proteomes" id="UP000694541">
    <property type="component" value="Unplaced"/>
</dbReference>
<evidence type="ECO:0000313" key="3">
    <source>
        <dbReference type="Proteomes" id="UP000694541"/>
    </source>
</evidence>
<keyword evidence="3" id="KW-1185">Reference proteome</keyword>
<reference evidence="2" key="2">
    <citation type="submission" date="2025-09" db="UniProtKB">
        <authorList>
            <consortium name="Ensembl"/>
        </authorList>
    </citation>
    <scope>IDENTIFICATION</scope>
</reference>
<organism evidence="2 3">
    <name type="scientific">Accipiter nisus</name>
    <name type="common">Eurasian sparrowhawk</name>
    <dbReference type="NCBI Taxonomy" id="211598"/>
    <lineage>
        <taxon>Eukaryota</taxon>
        <taxon>Metazoa</taxon>
        <taxon>Chordata</taxon>
        <taxon>Craniata</taxon>
        <taxon>Vertebrata</taxon>
        <taxon>Euteleostomi</taxon>
        <taxon>Archelosauria</taxon>
        <taxon>Archosauria</taxon>
        <taxon>Dinosauria</taxon>
        <taxon>Saurischia</taxon>
        <taxon>Theropoda</taxon>
        <taxon>Coelurosauria</taxon>
        <taxon>Aves</taxon>
        <taxon>Neognathae</taxon>
        <taxon>Neoaves</taxon>
        <taxon>Telluraves</taxon>
        <taxon>Accipitrimorphae</taxon>
        <taxon>Accipitriformes</taxon>
        <taxon>Accipitridae</taxon>
        <taxon>Accipitrinae</taxon>
        <taxon>Accipiter</taxon>
    </lineage>
</organism>
<reference evidence="2" key="1">
    <citation type="submission" date="2025-08" db="UniProtKB">
        <authorList>
            <consortium name="Ensembl"/>
        </authorList>
    </citation>
    <scope>IDENTIFICATION</scope>
</reference>
<name>A0A8B9MEF1_9AVES</name>
<evidence type="ECO:0000313" key="2">
    <source>
        <dbReference type="Ensembl" id="ENSANIP00000006635.1"/>
    </source>
</evidence>
<evidence type="ECO:0008006" key="4">
    <source>
        <dbReference type="Google" id="ProtNLM"/>
    </source>
</evidence>
<sequence length="109" mass="11947">MLCLTYILPASLLVHAAVLAINEAVDRGVVAQTMMALHNPSAMLLDLREVLAGAYQEVLHRAKLEKSTERSCLLRPASDRTGSRAGCFNCSSLCSLELWDDLPAHLLWV</sequence>
<feature type="signal peptide" evidence="1">
    <location>
        <begin position="1"/>
        <end position="16"/>
    </location>
</feature>
<accession>A0A8B9MEF1</accession>
<evidence type="ECO:0000256" key="1">
    <source>
        <dbReference type="SAM" id="SignalP"/>
    </source>
</evidence>
<keyword evidence="1" id="KW-0732">Signal</keyword>
<feature type="chain" id="PRO_5034054824" description="Secreted protein" evidence="1">
    <location>
        <begin position="17"/>
        <end position="109"/>
    </location>
</feature>
<proteinExistence type="predicted"/>